<dbReference type="AlphaFoldDB" id="A0AAW9S7D0"/>
<evidence type="ECO:0000256" key="1">
    <source>
        <dbReference type="SAM" id="SignalP"/>
    </source>
</evidence>
<sequence length="354" mass="38319">MSLARFPLKALAVGLAALAGGPALAQDWATRDVCDVPQVALYEDTLDAPLAELERQAAEIPNGLGRFWRITAPGGAVSHLWGTFHSTQREVLDLPDMVLAEIARAKTVALEIDPVYPSRAAYYADVTHQGRYIADGQPSAYNTLSLDPRVDGWIRDRLDGIGWGREATDYLTLGALMEVLLWSPCEDFASGTYPTQDTLIQTLGHIKGARILGLEPAQRIRQKLDGTGGRSMGAAMLTIYGSYLAPVEDWKGRATGFALYLQGRSAIAMMQDRARIETLFGEAGLEQLDALDSWLLDERNHDFVEAAAPALDAGGAFVAVGSFHLPGEAGMVALLRDRGYRVERVAVPGEVQTP</sequence>
<evidence type="ECO:0000313" key="2">
    <source>
        <dbReference type="EMBL" id="MEN9060761.1"/>
    </source>
</evidence>
<dbReference type="EMBL" id="JBDNCH010000002">
    <property type="protein sequence ID" value="MEN9060761.1"/>
    <property type="molecule type" value="Genomic_DNA"/>
</dbReference>
<evidence type="ECO:0000313" key="3">
    <source>
        <dbReference type="Proteomes" id="UP001428774"/>
    </source>
</evidence>
<dbReference type="Proteomes" id="UP001428774">
    <property type="component" value="Unassembled WGS sequence"/>
</dbReference>
<reference evidence="2 3" key="1">
    <citation type="submission" date="2024-05" db="EMBL/GenBank/DDBJ databases">
        <title>Genome sequence of Ponticoccus litoralis KCCM 90028.</title>
        <authorList>
            <person name="Kim J.M."/>
            <person name="Lee J.K."/>
            <person name="Choi B.J."/>
            <person name="Bayburt H."/>
            <person name="Baek J.H."/>
            <person name="Jeon C.O."/>
        </authorList>
    </citation>
    <scope>NUCLEOTIDE SEQUENCE [LARGE SCALE GENOMIC DNA]</scope>
    <source>
        <strain evidence="2 3">KCCM 90028</strain>
    </source>
</reference>
<dbReference type="Pfam" id="PF01963">
    <property type="entry name" value="TraB_PrgY_gumN"/>
    <property type="match status" value="1"/>
</dbReference>
<dbReference type="RefSeq" id="WP_347165910.1">
    <property type="nucleotide sequence ID" value="NZ_JBDNCH010000002.1"/>
</dbReference>
<dbReference type="InterPro" id="IPR002816">
    <property type="entry name" value="TraB/PrgY/GumN_fam"/>
</dbReference>
<keyword evidence="1" id="KW-0732">Signal</keyword>
<proteinExistence type="predicted"/>
<dbReference type="CDD" id="cd14789">
    <property type="entry name" value="Tiki"/>
    <property type="match status" value="1"/>
</dbReference>
<name>A0AAW9S7D0_9RHOB</name>
<feature type="signal peptide" evidence="1">
    <location>
        <begin position="1"/>
        <end position="25"/>
    </location>
</feature>
<accession>A0AAW9S7D0</accession>
<gene>
    <name evidence="2" type="ORF">ABFB10_06625</name>
</gene>
<keyword evidence="3" id="KW-1185">Reference proteome</keyword>
<comment type="caution">
    <text evidence="2">The sequence shown here is derived from an EMBL/GenBank/DDBJ whole genome shotgun (WGS) entry which is preliminary data.</text>
</comment>
<protein>
    <submittedName>
        <fullName evidence="2">TraB/GumN family protein</fullName>
    </submittedName>
</protein>
<feature type="chain" id="PRO_5043522030" evidence="1">
    <location>
        <begin position="26"/>
        <end position="354"/>
    </location>
</feature>
<organism evidence="2 3">
    <name type="scientific">Ponticoccus litoralis</name>
    <dbReference type="NCBI Taxonomy" id="422297"/>
    <lineage>
        <taxon>Bacteria</taxon>
        <taxon>Pseudomonadati</taxon>
        <taxon>Pseudomonadota</taxon>
        <taxon>Alphaproteobacteria</taxon>
        <taxon>Rhodobacterales</taxon>
        <taxon>Roseobacteraceae</taxon>
        <taxon>Ponticoccus</taxon>
    </lineage>
</organism>